<reference evidence="2" key="1">
    <citation type="journal article" date="2021" name="BMC Genomics">
        <title>Chromosome-level genome assembly and manually-curated proteome of model necrotroph Parastagonospora nodorum Sn15 reveals a genome-wide trove of candidate effector homologs, and redundancy of virulence-related functions within an accessory chromosome.</title>
        <authorList>
            <person name="Bertazzoni S."/>
            <person name="Jones D.A.B."/>
            <person name="Phan H.T."/>
            <person name="Tan K.-C."/>
            <person name="Hane J.K."/>
        </authorList>
    </citation>
    <scope>NUCLEOTIDE SEQUENCE [LARGE SCALE GENOMIC DNA]</scope>
    <source>
        <strain evidence="2">SN15 / ATCC MYA-4574 / FGSC 10173)</strain>
    </source>
</reference>
<dbReference type="Proteomes" id="UP000663193">
    <property type="component" value="Chromosome 1"/>
</dbReference>
<gene>
    <name evidence="1" type="ORF">JI435_426640</name>
</gene>
<accession>A0A7U2EQJ6</accession>
<keyword evidence="2" id="KW-1185">Reference proteome</keyword>
<dbReference type="EMBL" id="CP069023">
    <property type="protein sequence ID" value="QRC91223.1"/>
    <property type="molecule type" value="Genomic_DNA"/>
</dbReference>
<name>A0A7U2EQJ6_PHANO</name>
<dbReference type="AlphaFoldDB" id="A0A7U2EQJ6"/>
<dbReference type="VEuPathDB" id="FungiDB:JI435_426640"/>
<evidence type="ECO:0000313" key="1">
    <source>
        <dbReference type="EMBL" id="QRC91223.1"/>
    </source>
</evidence>
<sequence length="161" mass="17906">MLKDAFRWTVVLLQSPQCAQDFRQAAGVDFEELISPFSHSLPPTPEQHPTTTMTPAPARVKELIAVGIYAYRHYQLGFVAPPAPRSSLRIHAIAFRSPPRGPSATTARLTQKARVTSKGTLDFSIEILKLRTQADDQTDPHHDGRGTRHAMRTRLLRGGDD</sequence>
<organism evidence="1 2">
    <name type="scientific">Phaeosphaeria nodorum (strain SN15 / ATCC MYA-4574 / FGSC 10173)</name>
    <name type="common">Glume blotch fungus</name>
    <name type="synonym">Parastagonospora nodorum</name>
    <dbReference type="NCBI Taxonomy" id="321614"/>
    <lineage>
        <taxon>Eukaryota</taxon>
        <taxon>Fungi</taxon>
        <taxon>Dikarya</taxon>
        <taxon>Ascomycota</taxon>
        <taxon>Pezizomycotina</taxon>
        <taxon>Dothideomycetes</taxon>
        <taxon>Pleosporomycetidae</taxon>
        <taxon>Pleosporales</taxon>
        <taxon>Pleosporineae</taxon>
        <taxon>Phaeosphaeriaceae</taxon>
        <taxon>Parastagonospora</taxon>
    </lineage>
</organism>
<protein>
    <submittedName>
        <fullName evidence="1">Uncharacterized protein</fullName>
    </submittedName>
</protein>
<evidence type="ECO:0000313" key="2">
    <source>
        <dbReference type="Proteomes" id="UP000663193"/>
    </source>
</evidence>
<proteinExistence type="predicted"/>